<evidence type="ECO:0000313" key="3">
    <source>
        <dbReference type="Proteomes" id="UP000019375"/>
    </source>
</evidence>
<proteinExistence type="predicted"/>
<feature type="compositionally biased region" description="Basic and acidic residues" evidence="1">
    <location>
        <begin position="257"/>
        <end position="267"/>
    </location>
</feature>
<evidence type="ECO:0000313" key="2">
    <source>
        <dbReference type="EMBL" id="CDF87346.1"/>
    </source>
</evidence>
<name>A0A8J2X7Z4_ZYGB2</name>
<organism evidence="2 3">
    <name type="scientific">Zygosaccharomyces bailii (strain CLIB 213 / ATCC 58445 / CBS 680 / BCRC 21525 / NBRC 1098 / NCYC 1416 / NRRL Y-2227)</name>
    <dbReference type="NCBI Taxonomy" id="1333698"/>
    <lineage>
        <taxon>Eukaryota</taxon>
        <taxon>Fungi</taxon>
        <taxon>Dikarya</taxon>
        <taxon>Ascomycota</taxon>
        <taxon>Saccharomycotina</taxon>
        <taxon>Saccharomycetes</taxon>
        <taxon>Saccharomycetales</taxon>
        <taxon>Saccharomycetaceae</taxon>
        <taxon>Zygosaccharomyces</taxon>
    </lineage>
</organism>
<dbReference type="Proteomes" id="UP000019375">
    <property type="component" value="Unassembled WGS sequence"/>
</dbReference>
<dbReference type="EMBL" id="HG316454">
    <property type="protein sequence ID" value="CDF87346.1"/>
    <property type="molecule type" value="Genomic_DNA"/>
</dbReference>
<dbReference type="OrthoDB" id="21643at2759"/>
<evidence type="ECO:0000256" key="1">
    <source>
        <dbReference type="SAM" id="MobiDB-lite"/>
    </source>
</evidence>
<feature type="region of interest" description="Disordered" evidence="1">
    <location>
        <begin position="243"/>
        <end position="281"/>
    </location>
</feature>
<feature type="region of interest" description="Disordered" evidence="1">
    <location>
        <begin position="209"/>
        <end position="228"/>
    </location>
</feature>
<sequence>MVVNKRVYVGNLINDPQGCLDALKDRLTKFGKSLDDFENHGSFAYMDMSFDDESHFIKLKNSFNRLKFKGNDLRVDAAKPCWQWEIQKKNDDKEEVLKEKRIAEGHWKYHKKIENVNTSWEDRMQVIPGRQRRTSRNKQQLRNITFRVDVNGSLKVYKCYKNKLWGYERHKELQDLVFKFSHGQWRNGWDHIVDRLNYSRAKVACRHPILADDDDEEEEEEEADEKATSEKVLADMLESFDFDRAPVDSEEDNELVDEWKHKDEKKVKASGQPDEPVPFFDKPASQTETLRNLFDPQGNQPFKLAAEADADIDHDKDVPKEEEVNAVIETVGPLVSHEKNTALFFPHFDSPFLSGQTQLSKLQGIQPNLDSWQQEFWNNRAPWMRDMKRKKRDALRQLAKRKARNGAGLLV</sequence>
<protein>
    <submittedName>
        <fullName evidence="2">BN860_04324g1_1</fullName>
    </submittedName>
</protein>
<accession>A0A8J2X7Z4</accession>
<gene>
    <name evidence="2" type="ORF">BN860_04324g</name>
</gene>
<keyword evidence="3" id="KW-1185">Reference proteome</keyword>
<reference evidence="3" key="1">
    <citation type="journal article" date="2013" name="Genome Announc.">
        <title>Genome sequence of the food spoilage yeast Zygosaccharomyces bailii CLIB 213(T).</title>
        <authorList>
            <person name="Galeote V."/>
            <person name="Bigey F."/>
            <person name="Devillers H."/>
            <person name="Neuveglise C."/>
            <person name="Dequin S."/>
        </authorList>
    </citation>
    <scope>NUCLEOTIDE SEQUENCE [LARGE SCALE GENOMIC DNA]</scope>
    <source>
        <strain evidence="3">CLIB 213 / ATCC 58445 / CBS 680 / CCRC 21525 / NBRC 1098 / NCYC 1416 / NRRL Y-2227</strain>
    </source>
</reference>
<feature type="compositionally biased region" description="Acidic residues" evidence="1">
    <location>
        <begin position="211"/>
        <end position="224"/>
    </location>
</feature>
<dbReference type="AlphaFoldDB" id="A0A8J2X7Z4"/>